<proteinExistence type="predicted"/>
<keyword evidence="2" id="KW-1185">Reference proteome</keyword>
<sequence length="70" mass="8215">MFEQYGENEILTAEAKRESAQLQTELAWDVAQGANETIRVNQSMGLYEQRDYHPQMVNGLHYLSKVRQWI</sequence>
<dbReference type="RefSeq" id="WP_076114635.1">
    <property type="nucleotide sequence ID" value="NZ_MPTB01000103.1"/>
</dbReference>
<organism evidence="1 2">
    <name type="scientific">Paenibacillus borealis</name>
    <dbReference type="NCBI Taxonomy" id="160799"/>
    <lineage>
        <taxon>Bacteria</taxon>
        <taxon>Bacillati</taxon>
        <taxon>Bacillota</taxon>
        <taxon>Bacilli</taxon>
        <taxon>Bacillales</taxon>
        <taxon>Paenibacillaceae</taxon>
        <taxon>Paenibacillus</taxon>
    </lineage>
</organism>
<dbReference type="Proteomes" id="UP000187412">
    <property type="component" value="Unassembled WGS sequence"/>
</dbReference>
<name>A0ABX3GQV9_PAEBO</name>
<gene>
    <name evidence="1" type="ORF">BSK56_33330</name>
</gene>
<evidence type="ECO:0000313" key="2">
    <source>
        <dbReference type="Proteomes" id="UP000187412"/>
    </source>
</evidence>
<evidence type="ECO:0000313" key="1">
    <source>
        <dbReference type="EMBL" id="OMD35021.1"/>
    </source>
</evidence>
<protein>
    <submittedName>
        <fullName evidence="1">Uncharacterized protein</fullName>
    </submittedName>
</protein>
<dbReference type="EMBL" id="MPTB01000103">
    <property type="protein sequence ID" value="OMD35021.1"/>
    <property type="molecule type" value="Genomic_DNA"/>
</dbReference>
<reference evidence="1 2" key="1">
    <citation type="submission" date="2016-10" db="EMBL/GenBank/DDBJ databases">
        <title>Paenibacillus species isolates.</title>
        <authorList>
            <person name="Beno S.M."/>
        </authorList>
    </citation>
    <scope>NUCLEOTIDE SEQUENCE [LARGE SCALE GENOMIC DNA]</scope>
    <source>
        <strain evidence="1 2">FSL H7-0744</strain>
    </source>
</reference>
<comment type="caution">
    <text evidence="1">The sequence shown here is derived from an EMBL/GenBank/DDBJ whole genome shotgun (WGS) entry which is preliminary data.</text>
</comment>
<accession>A0ABX3GQV9</accession>